<evidence type="ECO:0000313" key="2">
    <source>
        <dbReference type="Proteomes" id="UP001139971"/>
    </source>
</evidence>
<sequence>MPSIDIRHAHKKPLKEAKEKVTDVAKEIAKKFDLTYGWEGNVLHFERSGVNGKIALAKNEVHVTAELGFLLSMLKPAVESEIRKRLDQHFGTA</sequence>
<dbReference type="NCBIfam" id="TIGR02610">
    <property type="entry name" value="PHA_gran_rgn"/>
    <property type="match status" value="1"/>
</dbReference>
<organism evidence="1 2">
    <name type="scientific">Tahibacter soli</name>
    <dbReference type="NCBI Taxonomy" id="2983605"/>
    <lineage>
        <taxon>Bacteria</taxon>
        <taxon>Pseudomonadati</taxon>
        <taxon>Pseudomonadota</taxon>
        <taxon>Gammaproteobacteria</taxon>
        <taxon>Lysobacterales</taxon>
        <taxon>Rhodanobacteraceae</taxon>
        <taxon>Tahibacter</taxon>
    </lineage>
</organism>
<protein>
    <submittedName>
        <fullName evidence="1">Polyhydroxyalkanoic acid system family protein</fullName>
    </submittedName>
</protein>
<dbReference type="Pfam" id="PF09650">
    <property type="entry name" value="PHA_gran_rgn"/>
    <property type="match status" value="1"/>
</dbReference>
<proteinExistence type="predicted"/>
<dbReference type="InterPro" id="IPR013433">
    <property type="entry name" value="PHA_gran_rgn"/>
</dbReference>
<dbReference type="EMBL" id="JAOVZO020000015">
    <property type="protein sequence ID" value="MDC8013079.1"/>
    <property type="molecule type" value="Genomic_DNA"/>
</dbReference>
<dbReference type="Proteomes" id="UP001139971">
    <property type="component" value="Unassembled WGS sequence"/>
</dbReference>
<dbReference type="AlphaFoldDB" id="A0A9X4BKD4"/>
<evidence type="ECO:0000313" key="1">
    <source>
        <dbReference type="EMBL" id="MDC8013079.1"/>
    </source>
</evidence>
<keyword evidence="2" id="KW-1185">Reference proteome</keyword>
<dbReference type="RefSeq" id="WP_263544766.1">
    <property type="nucleotide sequence ID" value="NZ_JAOVZO020000015.1"/>
</dbReference>
<gene>
    <name evidence="1" type="ORF">OD750_011030</name>
</gene>
<name>A0A9X4BKD4_9GAMM</name>
<comment type="caution">
    <text evidence="1">The sequence shown here is derived from an EMBL/GenBank/DDBJ whole genome shotgun (WGS) entry which is preliminary data.</text>
</comment>
<reference evidence="1" key="1">
    <citation type="submission" date="2023-02" db="EMBL/GenBank/DDBJ databases">
        <title>Tahibacter soli sp. nov. isolated from soil.</title>
        <authorList>
            <person name="Baek J.H."/>
            <person name="Lee J.K."/>
            <person name="Choi D.G."/>
            <person name="Jeon C.O."/>
        </authorList>
    </citation>
    <scope>NUCLEOTIDE SEQUENCE</scope>
    <source>
        <strain evidence="1">BL</strain>
    </source>
</reference>
<accession>A0A9X4BKD4</accession>